<gene>
    <name evidence="2" type="ORF">OG367_00040</name>
    <name evidence="3" type="ORF">OG367_39580</name>
</gene>
<sequence length="105" mass="11687">MKDTVDLGHSGYRAYRSESRRARAERRPPPELTGVLAREWAARLPEHDVTGLLRELVVSVNPADGTALRWARSVPARTGGPAAPRHRSPRRTARRRTPTCTRSGP</sequence>
<evidence type="ECO:0000256" key="1">
    <source>
        <dbReference type="SAM" id="MobiDB-lite"/>
    </source>
</evidence>
<evidence type="ECO:0000313" key="3">
    <source>
        <dbReference type="EMBL" id="WUX41947.1"/>
    </source>
</evidence>
<feature type="region of interest" description="Disordered" evidence="1">
    <location>
        <begin position="1"/>
        <end position="30"/>
    </location>
</feature>
<keyword evidence="4" id="KW-1185">Reference proteome</keyword>
<evidence type="ECO:0000313" key="4">
    <source>
        <dbReference type="Proteomes" id="UP001431926"/>
    </source>
</evidence>
<proteinExistence type="predicted"/>
<dbReference type="Proteomes" id="UP001431926">
    <property type="component" value="Chromosome"/>
</dbReference>
<organism evidence="3 4">
    <name type="scientific">Streptomyces anulatus</name>
    <name type="common">Streptomyces chrysomallus</name>
    <dbReference type="NCBI Taxonomy" id="1892"/>
    <lineage>
        <taxon>Bacteria</taxon>
        <taxon>Bacillati</taxon>
        <taxon>Actinomycetota</taxon>
        <taxon>Actinomycetes</taxon>
        <taxon>Kitasatosporales</taxon>
        <taxon>Streptomycetaceae</taxon>
        <taxon>Streptomyces</taxon>
    </lineage>
</organism>
<name>A0ABZ1ZWM7_STRAQ</name>
<reference evidence="3" key="1">
    <citation type="submission" date="2022-10" db="EMBL/GenBank/DDBJ databases">
        <title>The complete genomes of actinobacterial strains from the NBC collection.</title>
        <authorList>
            <person name="Joergensen T.S."/>
            <person name="Alvarez Arevalo M."/>
            <person name="Sterndorff E.B."/>
            <person name="Faurdal D."/>
            <person name="Vuksanovic O."/>
            <person name="Mourched A.-S."/>
            <person name="Charusanti P."/>
            <person name="Shaw S."/>
            <person name="Blin K."/>
            <person name="Weber T."/>
        </authorList>
    </citation>
    <scope>NUCLEOTIDE SEQUENCE</scope>
    <source>
        <strain evidence="3">NBC_01436</strain>
    </source>
</reference>
<feature type="compositionally biased region" description="Basic residues" evidence="1">
    <location>
        <begin position="84"/>
        <end position="97"/>
    </location>
</feature>
<protein>
    <submittedName>
        <fullName evidence="3">Uncharacterized protein</fullName>
    </submittedName>
</protein>
<feature type="compositionally biased region" description="Basic and acidic residues" evidence="1">
    <location>
        <begin position="15"/>
        <end position="29"/>
    </location>
</feature>
<dbReference type="RefSeq" id="WP_329353783.1">
    <property type="nucleotide sequence ID" value="NZ_CP109490.1"/>
</dbReference>
<evidence type="ECO:0000313" key="2">
    <source>
        <dbReference type="EMBL" id="WUX34716.1"/>
    </source>
</evidence>
<accession>A0ABZ1ZWM7</accession>
<feature type="region of interest" description="Disordered" evidence="1">
    <location>
        <begin position="72"/>
        <end position="105"/>
    </location>
</feature>
<dbReference type="EMBL" id="CP109491">
    <property type="protein sequence ID" value="WUX34716.1"/>
    <property type="molecule type" value="Genomic_DNA"/>
</dbReference>
<dbReference type="EMBL" id="CP109491">
    <property type="protein sequence ID" value="WUX41947.1"/>
    <property type="molecule type" value="Genomic_DNA"/>
</dbReference>